<sequence length="368" mass="37953">MTTMARAAVLPAPNEAFVVQDVELDEPRADEVLVRMVATGLCHTDLGVKAGALPFPMPGILGHEGAGIVERIGSAVTSVSVEDKVLLSFTSCGACESCLSDHPAYCTTWLPRNIFMGSRWDGTATAHRGGADLGSHFFGQSSFAEYAIADERSVTKVDASADLAVLAPLGCGVQTGFGSIWNVLGVTKGSTVAVFGTGAVGLSGIIAAHLSEAAVVIAVDIVEGRLALAGDLGATHTINGSTEDAVARIAQITDGRGLDFALDTTGSPRVARNAIDALGIGGTVAVCGAPPPGTEIAVDIQGILPGKRLVGVTMGDSWPQELIPRLVQLHTDGKLPLEKLIKNYSLDDIEQAAHDMHSGATVKPVIVF</sequence>
<accession>A0A3E0VI03</accession>
<dbReference type="InterPro" id="IPR011032">
    <property type="entry name" value="GroES-like_sf"/>
</dbReference>
<dbReference type="OrthoDB" id="334894at2"/>
<dbReference type="SUPFAM" id="SSF50129">
    <property type="entry name" value="GroES-like"/>
    <property type="match status" value="1"/>
</dbReference>
<comment type="cofactor">
    <cofactor evidence="1 7">
        <name>Zn(2+)</name>
        <dbReference type="ChEBI" id="CHEBI:29105"/>
    </cofactor>
</comment>
<evidence type="ECO:0000256" key="2">
    <source>
        <dbReference type="ARBA" id="ARBA00008072"/>
    </source>
</evidence>
<comment type="caution">
    <text evidence="9">The sequence shown here is derived from an EMBL/GenBank/DDBJ whole genome shotgun (WGS) entry which is preliminary data.</text>
</comment>
<dbReference type="InterPro" id="IPR002328">
    <property type="entry name" value="ADH_Zn_CS"/>
</dbReference>
<evidence type="ECO:0000256" key="1">
    <source>
        <dbReference type="ARBA" id="ARBA00001947"/>
    </source>
</evidence>
<evidence type="ECO:0000256" key="4">
    <source>
        <dbReference type="ARBA" id="ARBA00022833"/>
    </source>
</evidence>
<evidence type="ECO:0000256" key="3">
    <source>
        <dbReference type="ARBA" id="ARBA00022723"/>
    </source>
</evidence>
<gene>
    <name evidence="9" type="ORF">B7R54_07565</name>
</gene>
<keyword evidence="10" id="KW-1185">Reference proteome</keyword>
<dbReference type="GO" id="GO:0051903">
    <property type="term" value="F:S-(hydroxymethyl)glutathione dehydrogenase [NAD(P)+] activity"/>
    <property type="evidence" value="ECO:0007669"/>
    <property type="project" value="TreeGrafter"/>
</dbReference>
<dbReference type="InterPro" id="IPR013154">
    <property type="entry name" value="ADH-like_N"/>
</dbReference>
<dbReference type="Gene3D" id="3.40.50.720">
    <property type="entry name" value="NAD(P)-binding Rossmann-like Domain"/>
    <property type="match status" value="1"/>
</dbReference>
<evidence type="ECO:0000313" key="10">
    <source>
        <dbReference type="Proteomes" id="UP000256486"/>
    </source>
</evidence>
<dbReference type="SUPFAM" id="SSF51735">
    <property type="entry name" value="NAD(P)-binding Rossmann-fold domains"/>
    <property type="match status" value="1"/>
</dbReference>
<dbReference type="AlphaFoldDB" id="A0A3E0VI03"/>
<dbReference type="GO" id="GO:0008270">
    <property type="term" value="F:zinc ion binding"/>
    <property type="evidence" value="ECO:0007669"/>
    <property type="project" value="InterPro"/>
</dbReference>
<name>A0A3E0VI03_9MICO</name>
<dbReference type="PANTHER" id="PTHR43880">
    <property type="entry name" value="ALCOHOL DEHYDROGENASE"/>
    <property type="match status" value="1"/>
</dbReference>
<keyword evidence="4 7" id="KW-0862">Zinc</keyword>
<organism evidence="9 10">
    <name type="scientific">Subtercola boreus</name>
    <dbReference type="NCBI Taxonomy" id="120213"/>
    <lineage>
        <taxon>Bacteria</taxon>
        <taxon>Bacillati</taxon>
        <taxon>Actinomycetota</taxon>
        <taxon>Actinomycetes</taxon>
        <taxon>Micrococcales</taxon>
        <taxon>Microbacteriaceae</taxon>
        <taxon>Subtercola</taxon>
    </lineage>
</organism>
<dbReference type="EMBL" id="NBWZ01000001">
    <property type="protein sequence ID" value="RFA09098.1"/>
    <property type="molecule type" value="Genomic_DNA"/>
</dbReference>
<protein>
    <submittedName>
        <fullName evidence="9">Alcohol dehydrogenase</fullName>
    </submittedName>
</protein>
<dbReference type="GO" id="GO:0005829">
    <property type="term" value="C:cytosol"/>
    <property type="evidence" value="ECO:0007669"/>
    <property type="project" value="TreeGrafter"/>
</dbReference>
<keyword evidence="5" id="KW-0560">Oxidoreductase</keyword>
<comment type="similarity">
    <text evidence="2 7">Belongs to the zinc-containing alcohol dehydrogenase family.</text>
</comment>
<evidence type="ECO:0000313" key="9">
    <source>
        <dbReference type="EMBL" id="RFA09098.1"/>
    </source>
</evidence>
<proteinExistence type="inferred from homology"/>
<evidence type="ECO:0000256" key="5">
    <source>
        <dbReference type="ARBA" id="ARBA00023002"/>
    </source>
</evidence>
<dbReference type="PROSITE" id="PS00059">
    <property type="entry name" value="ADH_ZINC"/>
    <property type="match status" value="1"/>
</dbReference>
<evidence type="ECO:0000259" key="8">
    <source>
        <dbReference type="SMART" id="SM00829"/>
    </source>
</evidence>
<reference evidence="9 10" key="1">
    <citation type="submission" date="2017-04" db="EMBL/GenBank/DDBJ databases">
        <title>Comparative genome analysis of Subtercola boreus.</title>
        <authorList>
            <person name="Cho Y.-J."/>
            <person name="Cho A."/>
            <person name="Kim O.-S."/>
            <person name="Lee J.-I."/>
        </authorList>
    </citation>
    <scope>NUCLEOTIDE SEQUENCE [LARGE SCALE GENOMIC DNA]</scope>
    <source>
        <strain evidence="9 10">K300</strain>
    </source>
</reference>
<dbReference type="Gene3D" id="3.90.180.10">
    <property type="entry name" value="Medium-chain alcohol dehydrogenases, catalytic domain"/>
    <property type="match status" value="1"/>
</dbReference>
<keyword evidence="3 7" id="KW-0479">Metal-binding</keyword>
<dbReference type="SMART" id="SM00829">
    <property type="entry name" value="PKS_ER"/>
    <property type="match status" value="1"/>
</dbReference>
<dbReference type="InterPro" id="IPR020843">
    <property type="entry name" value="ER"/>
</dbReference>
<dbReference type="RefSeq" id="WP_116414493.1">
    <property type="nucleotide sequence ID" value="NZ_NBWZ01000001.1"/>
</dbReference>
<feature type="domain" description="Enoyl reductase (ER)" evidence="8">
    <location>
        <begin position="12"/>
        <end position="366"/>
    </location>
</feature>
<dbReference type="PANTHER" id="PTHR43880:SF12">
    <property type="entry name" value="ALCOHOL DEHYDROGENASE CLASS-3"/>
    <property type="match status" value="1"/>
</dbReference>
<evidence type="ECO:0000256" key="7">
    <source>
        <dbReference type="RuleBase" id="RU361277"/>
    </source>
</evidence>
<dbReference type="Pfam" id="PF00107">
    <property type="entry name" value="ADH_zinc_N"/>
    <property type="match status" value="1"/>
</dbReference>
<keyword evidence="6" id="KW-0520">NAD</keyword>
<dbReference type="CDD" id="cd08278">
    <property type="entry name" value="benzyl_alcohol_DH"/>
    <property type="match status" value="1"/>
</dbReference>
<dbReference type="Pfam" id="PF08240">
    <property type="entry name" value="ADH_N"/>
    <property type="match status" value="1"/>
</dbReference>
<dbReference type="Proteomes" id="UP000256486">
    <property type="component" value="Unassembled WGS sequence"/>
</dbReference>
<dbReference type="GO" id="GO:0046294">
    <property type="term" value="P:formaldehyde catabolic process"/>
    <property type="evidence" value="ECO:0007669"/>
    <property type="project" value="TreeGrafter"/>
</dbReference>
<dbReference type="InterPro" id="IPR036291">
    <property type="entry name" value="NAD(P)-bd_dom_sf"/>
</dbReference>
<dbReference type="FunFam" id="3.40.50.720:FF:000003">
    <property type="entry name" value="S-(hydroxymethyl)glutathione dehydrogenase"/>
    <property type="match status" value="1"/>
</dbReference>
<dbReference type="InterPro" id="IPR013149">
    <property type="entry name" value="ADH-like_C"/>
</dbReference>
<evidence type="ECO:0000256" key="6">
    <source>
        <dbReference type="ARBA" id="ARBA00023027"/>
    </source>
</evidence>